<dbReference type="EMBL" id="BK015668">
    <property type="protein sequence ID" value="DAE19166.1"/>
    <property type="molecule type" value="Genomic_DNA"/>
</dbReference>
<protein>
    <submittedName>
        <fullName evidence="1">Uncharacterized protein</fullName>
    </submittedName>
</protein>
<accession>A0A8S5QIN5</accession>
<reference evidence="1" key="1">
    <citation type="journal article" date="2021" name="Proc. Natl. Acad. Sci. U.S.A.">
        <title>A Catalog of Tens of Thousands of Viruses from Human Metagenomes Reveals Hidden Associations with Chronic Diseases.</title>
        <authorList>
            <person name="Tisza M.J."/>
            <person name="Buck C.B."/>
        </authorList>
    </citation>
    <scope>NUCLEOTIDE SEQUENCE</scope>
    <source>
        <strain evidence="1">CtCUc43</strain>
    </source>
</reference>
<proteinExistence type="predicted"/>
<organism evidence="1">
    <name type="scientific">Siphoviridae sp. ctCUc43</name>
    <dbReference type="NCBI Taxonomy" id="2825379"/>
    <lineage>
        <taxon>Viruses</taxon>
        <taxon>Duplodnaviria</taxon>
        <taxon>Heunggongvirae</taxon>
        <taxon>Uroviricota</taxon>
        <taxon>Caudoviricetes</taxon>
    </lineage>
</organism>
<name>A0A8S5QIN5_9CAUD</name>
<evidence type="ECO:0000313" key="1">
    <source>
        <dbReference type="EMBL" id="DAE19166.1"/>
    </source>
</evidence>
<sequence>MKRDKRTPLEKSIDEALEELYGLNPYSEEYAKAVTNLEKLGKLYSVTSRPKVDPNTLITAGCNLLGIGAILSYEHLHVIASKALQFVIKPRL</sequence>